<sequence>MSEKELKVLEDEMIKIYKTEDGNSVVDGRELWNGLGVRKEFATWIKNNLQSVDAIEHTDFEVLSFKENNLEGGRPTQEYILTLNIAKEICMVAGASSKANKELKAKWGGFLYLKTKRKSIYKIKSILNEIKSFNRINYH</sequence>
<dbReference type="EMBL" id="SXDK01000004">
    <property type="protein sequence ID" value="NFU59512.1"/>
    <property type="molecule type" value="Genomic_DNA"/>
</dbReference>
<feature type="domain" description="AntA/AntB antirepressor" evidence="1">
    <location>
        <begin position="26"/>
        <end position="93"/>
    </location>
</feature>
<organism evidence="2 3">
    <name type="scientific">Clostridium botulinum</name>
    <dbReference type="NCBI Taxonomy" id="1491"/>
    <lineage>
        <taxon>Bacteria</taxon>
        <taxon>Bacillati</taxon>
        <taxon>Bacillota</taxon>
        <taxon>Clostridia</taxon>
        <taxon>Eubacteriales</taxon>
        <taxon>Clostridiaceae</taxon>
        <taxon>Clostridium</taxon>
    </lineage>
</organism>
<reference evidence="2" key="1">
    <citation type="submission" date="2019-04" db="EMBL/GenBank/DDBJ databases">
        <title>Genome sequencing of Clostridium botulinum Groups I-IV and Clostridium butyricum.</title>
        <authorList>
            <person name="Brunt J."/>
            <person name="Van Vliet A.H.M."/>
            <person name="Stringer S.C."/>
            <person name="Carter A.T."/>
            <person name="Peck M.W."/>
        </authorList>
    </citation>
    <scope>NUCLEOTIDE SEQUENCE</scope>
    <source>
        <strain evidence="2">7221C</strain>
    </source>
</reference>
<evidence type="ECO:0000313" key="2">
    <source>
        <dbReference type="EMBL" id="NFU59512.1"/>
    </source>
</evidence>
<dbReference type="Pfam" id="PF08346">
    <property type="entry name" value="AntA"/>
    <property type="match status" value="1"/>
</dbReference>
<dbReference type="AlphaFoldDB" id="A0A9Q4TMJ7"/>
<dbReference type="Proteomes" id="UP000785180">
    <property type="component" value="Unassembled WGS sequence"/>
</dbReference>
<name>A0A9Q4TMJ7_CLOBO</name>
<protein>
    <recommendedName>
        <fullName evidence="1">AntA/AntB antirepressor domain-containing protein</fullName>
    </recommendedName>
</protein>
<dbReference type="InterPro" id="IPR013557">
    <property type="entry name" value="AntA/B_antirep"/>
</dbReference>
<proteinExistence type="predicted"/>
<accession>A0A9Q4TMJ7</accession>
<evidence type="ECO:0000313" key="3">
    <source>
        <dbReference type="Proteomes" id="UP000785180"/>
    </source>
</evidence>
<gene>
    <name evidence="2" type="ORF">FDF67_04705</name>
</gene>
<evidence type="ECO:0000259" key="1">
    <source>
        <dbReference type="Pfam" id="PF08346"/>
    </source>
</evidence>
<comment type="caution">
    <text evidence="2">The sequence shown here is derived from an EMBL/GenBank/DDBJ whole genome shotgun (WGS) entry which is preliminary data.</text>
</comment>